<gene>
    <name evidence="1" type="ORF">BPAG_LOCUS5972</name>
</gene>
<dbReference type="STRING" id="6280.A0A0N4TCS1"/>
<evidence type="ECO:0000313" key="1">
    <source>
        <dbReference type="EMBL" id="VDN87158.1"/>
    </source>
</evidence>
<reference evidence="3" key="1">
    <citation type="submission" date="2017-02" db="UniProtKB">
        <authorList>
            <consortium name="WormBaseParasite"/>
        </authorList>
    </citation>
    <scope>IDENTIFICATION</scope>
</reference>
<dbReference type="Proteomes" id="UP000278627">
    <property type="component" value="Unassembled WGS sequence"/>
</dbReference>
<accession>A0A0N4TCS1</accession>
<evidence type="ECO:0000313" key="2">
    <source>
        <dbReference type="Proteomes" id="UP000278627"/>
    </source>
</evidence>
<protein>
    <submittedName>
        <fullName evidence="1 3">Uncharacterized protein</fullName>
    </submittedName>
</protein>
<proteinExistence type="predicted"/>
<sequence>MPMYYHQIIEKRNNRSILKAPVIGCLYEKDEKKTSRIYIAKMKFDAVHIICSPTISHYAQIVQEQSKNAPCQLTTL</sequence>
<evidence type="ECO:0000313" key="3">
    <source>
        <dbReference type="WBParaSite" id="BPAG_0000600901-mRNA-1"/>
    </source>
</evidence>
<dbReference type="WBParaSite" id="BPAG_0000600901-mRNA-1">
    <property type="protein sequence ID" value="BPAG_0000600901-mRNA-1"/>
    <property type="gene ID" value="BPAG_0000600901"/>
</dbReference>
<organism evidence="3">
    <name type="scientific">Brugia pahangi</name>
    <name type="common">Filarial nematode worm</name>
    <dbReference type="NCBI Taxonomy" id="6280"/>
    <lineage>
        <taxon>Eukaryota</taxon>
        <taxon>Metazoa</taxon>
        <taxon>Ecdysozoa</taxon>
        <taxon>Nematoda</taxon>
        <taxon>Chromadorea</taxon>
        <taxon>Rhabditida</taxon>
        <taxon>Spirurina</taxon>
        <taxon>Spiruromorpha</taxon>
        <taxon>Filarioidea</taxon>
        <taxon>Onchocercidae</taxon>
        <taxon>Brugia</taxon>
    </lineage>
</organism>
<keyword evidence="2" id="KW-1185">Reference proteome</keyword>
<dbReference type="EMBL" id="UZAD01004878">
    <property type="protein sequence ID" value="VDN87158.1"/>
    <property type="molecule type" value="Genomic_DNA"/>
</dbReference>
<name>A0A0N4TCS1_BRUPA</name>
<dbReference type="AlphaFoldDB" id="A0A0N4TCS1"/>
<reference evidence="1 2" key="2">
    <citation type="submission" date="2018-11" db="EMBL/GenBank/DDBJ databases">
        <authorList>
            <consortium name="Pathogen Informatics"/>
        </authorList>
    </citation>
    <scope>NUCLEOTIDE SEQUENCE [LARGE SCALE GENOMIC DNA]</scope>
</reference>